<dbReference type="Proteomes" id="UP000196027">
    <property type="component" value="Chromosome"/>
</dbReference>
<protein>
    <recommendedName>
        <fullName evidence="1">DUF4214 domain-containing protein</fullName>
    </recommendedName>
</protein>
<dbReference type="RefSeq" id="WP_087462181.1">
    <property type="nucleotide sequence ID" value="NZ_CP021425.1"/>
</dbReference>
<name>A0A1Y0IAJ2_9GAMM</name>
<evidence type="ECO:0000313" key="3">
    <source>
        <dbReference type="Proteomes" id="UP000196027"/>
    </source>
</evidence>
<proteinExistence type="predicted"/>
<keyword evidence="3" id="KW-1185">Reference proteome</keyword>
<evidence type="ECO:0000259" key="1">
    <source>
        <dbReference type="Pfam" id="PF13946"/>
    </source>
</evidence>
<dbReference type="OrthoDB" id="6899401at2"/>
<evidence type="ECO:0000313" key="2">
    <source>
        <dbReference type="EMBL" id="ARU57270.1"/>
    </source>
</evidence>
<dbReference type="EMBL" id="CP021425">
    <property type="protein sequence ID" value="ARU57270.1"/>
    <property type="molecule type" value="Genomic_DNA"/>
</dbReference>
<dbReference type="Pfam" id="PF13946">
    <property type="entry name" value="DUF4214"/>
    <property type="match status" value="1"/>
</dbReference>
<reference evidence="2 3" key="1">
    <citation type="submission" date="2017-05" db="EMBL/GenBank/DDBJ databases">
        <title>Genomic insights into alkan degradation activity of Oleiphilus messinensis.</title>
        <authorList>
            <person name="Kozyavkin S.A."/>
            <person name="Slesarev A.I."/>
            <person name="Golyshin P.N."/>
            <person name="Korzhenkov A."/>
            <person name="Golyshina O.N."/>
            <person name="Toshchakov S.V."/>
        </authorList>
    </citation>
    <scope>NUCLEOTIDE SEQUENCE [LARGE SCALE GENOMIC DNA]</scope>
    <source>
        <strain evidence="2 3">ME102</strain>
    </source>
</reference>
<sequence>MKNNMEVSFPFGKTAKQILICTVLSSSYAAAECVQTSTGFNAYEHQVINAYIAYYGRPADLAGFQYWVQELDLASGNLNRIMNPFGNSTEYMTRYSGMTKPELVDNLYQQLFNRAADPAGLAWYVAEWEAGTMNLQSIALNILNGADDTDLAVINNRNRVARHVITQLRHNNINLDSDLFNTILSTVDNTDSATNVACTFVDNAVIAAGGTVYNPGEDISSITLPPGGAWDSYPDVLTQFDELDQYLSAFSFSNASLTGTWLLYKSGYEQHEHHHSLYQFGMSAEMLRIEETVLNNAREIVIKSCSDWLSGDKFTIENNQFVVNLITDFGSELTPIDEYDQFGPEITVTIIDNNTLKFGDASYFEGQGTGGRYINYRVKAKKISDSTDPIAAIWLNSESLPVNECYDYTSELASIEINGVSPTRRMERLTVSTYDVGEDGRSLRYSLTKVDTANTVEVEAFRVMDSGTFPSHTGTLQLDNQKSYLMDNVITFSTQVTRKGSILTSAEVTFPSTYLNQSTNMERGAFALTMPDH</sequence>
<dbReference type="KEGG" id="ome:OLMES_3229"/>
<dbReference type="AlphaFoldDB" id="A0A1Y0IAJ2"/>
<gene>
    <name evidence="2" type="ORF">OLMES_3229</name>
</gene>
<feature type="domain" description="DUF4214" evidence="1">
    <location>
        <begin position="85"/>
        <end position="144"/>
    </location>
</feature>
<accession>A0A1Y0IAJ2</accession>
<organism evidence="2 3">
    <name type="scientific">Oleiphilus messinensis</name>
    <dbReference type="NCBI Taxonomy" id="141451"/>
    <lineage>
        <taxon>Bacteria</taxon>
        <taxon>Pseudomonadati</taxon>
        <taxon>Pseudomonadota</taxon>
        <taxon>Gammaproteobacteria</taxon>
        <taxon>Oceanospirillales</taxon>
        <taxon>Oleiphilaceae</taxon>
        <taxon>Oleiphilus</taxon>
    </lineage>
</organism>
<dbReference type="InterPro" id="IPR025282">
    <property type="entry name" value="DUF4214"/>
</dbReference>